<dbReference type="AlphaFoldDB" id="A0A0K6HZA1"/>
<proteinExistence type="predicted"/>
<gene>
    <name evidence="1" type="ORF">Ga0061069_104108</name>
</gene>
<dbReference type="STRING" id="339866.GCA_001418255_01342"/>
<name>A0A0K6HZA1_9BURK</name>
<evidence type="ECO:0000313" key="1">
    <source>
        <dbReference type="EMBL" id="CUA96367.1"/>
    </source>
</evidence>
<dbReference type="EMBL" id="CYHF01000004">
    <property type="protein sequence ID" value="CUA96367.1"/>
    <property type="molecule type" value="Genomic_DNA"/>
</dbReference>
<dbReference type="Proteomes" id="UP000183649">
    <property type="component" value="Unassembled WGS sequence"/>
</dbReference>
<organism evidence="1 2">
    <name type="scientific">Thiomonas bhubaneswarensis</name>
    <dbReference type="NCBI Taxonomy" id="339866"/>
    <lineage>
        <taxon>Bacteria</taxon>
        <taxon>Pseudomonadati</taxon>
        <taxon>Pseudomonadota</taxon>
        <taxon>Betaproteobacteria</taxon>
        <taxon>Burkholderiales</taxon>
        <taxon>Thiomonas</taxon>
    </lineage>
</organism>
<evidence type="ECO:0000313" key="2">
    <source>
        <dbReference type="Proteomes" id="UP000183649"/>
    </source>
</evidence>
<reference evidence="2" key="1">
    <citation type="submission" date="2015-08" db="EMBL/GenBank/DDBJ databases">
        <authorList>
            <person name="Varghese N."/>
        </authorList>
    </citation>
    <scope>NUCLEOTIDE SEQUENCE [LARGE SCALE GENOMIC DNA]</scope>
    <source>
        <strain evidence="2">DSM 18181</strain>
    </source>
</reference>
<dbReference type="RefSeq" id="WP_055450261.1">
    <property type="nucleotide sequence ID" value="NZ_CYHF01000004.1"/>
</dbReference>
<protein>
    <submittedName>
        <fullName evidence="1">Uncharacterized protein</fullName>
    </submittedName>
</protein>
<keyword evidence="2" id="KW-1185">Reference proteome</keyword>
<sequence>MIAEAPEPNAHWRPVFWEPVAGTGERLMVGVLVQWNDQFTAHRFIRDDVLDCLYGKAAKGARTLIDTALQNLRDIAAGGALYVDTMPALYGVHPGQLRHTHAESLAEVLRTAALLYSSLTNLDKLDELEEVDAPSQEEGNRRFTTEVRDRVIAARPQLTQYFGRTAPLIDGGELTRFGFVSPRVILHFGVLSAVRQPTGLRDARARLWELFRARELSGINLAALIFGTPSAEDPTLSPRQIDAMRRNLDEIEREADSYEMRFFAVASVQAGADRVLELA</sequence>
<dbReference type="OrthoDB" id="6119038at2"/>
<accession>A0A0K6HZA1</accession>